<dbReference type="InterPro" id="IPR011990">
    <property type="entry name" value="TPR-like_helical_dom_sf"/>
</dbReference>
<feature type="region of interest" description="Disordered" evidence="4">
    <location>
        <begin position="353"/>
        <end position="428"/>
    </location>
</feature>
<feature type="compositionally biased region" description="Polar residues" evidence="4">
    <location>
        <begin position="365"/>
        <end position="400"/>
    </location>
</feature>
<feature type="region of interest" description="Disordered" evidence="4">
    <location>
        <begin position="451"/>
        <end position="511"/>
    </location>
</feature>
<dbReference type="InterPro" id="IPR047150">
    <property type="entry name" value="SGT"/>
</dbReference>
<name>K0KQL6_WICCF</name>
<accession>K0KQL6</accession>
<dbReference type="Proteomes" id="UP000009328">
    <property type="component" value="Unassembled WGS sequence"/>
</dbReference>
<dbReference type="SUPFAM" id="SSF48452">
    <property type="entry name" value="TPR-like"/>
    <property type="match status" value="1"/>
</dbReference>
<feature type="compositionally biased region" description="Acidic residues" evidence="4">
    <location>
        <begin position="587"/>
        <end position="603"/>
    </location>
</feature>
<evidence type="ECO:0000313" key="5">
    <source>
        <dbReference type="EMBL" id="CCH45346.1"/>
    </source>
</evidence>
<dbReference type="Pfam" id="PF00515">
    <property type="entry name" value="TPR_1"/>
    <property type="match status" value="1"/>
</dbReference>
<dbReference type="InParanoid" id="K0KQL6"/>
<dbReference type="GO" id="GO:0072380">
    <property type="term" value="C:TRC complex"/>
    <property type="evidence" value="ECO:0007669"/>
    <property type="project" value="TreeGrafter"/>
</dbReference>
<evidence type="ECO:0000256" key="3">
    <source>
        <dbReference type="PROSITE-ProRule" id="PRU00339"/>
    </source>
</evidence>
<dbReference type="PROSITE" id="PS50005">
    <property type="entry name" value="TPR"/>
    <property type="match status" value="2"/>
</dbReference>
<dbReference type="InterPro" id="IPR019734">
    <property type="entry name" value="TPR_rpt"/>
</dbReference>
<dbReference type="SMART" id="SM00028">
    <property type="entry name" value="TPR"/>
    <property type="match status" value="3"/>
</dbReference>
<feature type="compositionally biased region" description="Polar residues" evidence="4">
    <location>
        <begin position="494"/>
        <end position="507"/>
    </location>
</feature>
<dbReference type="EMBL" id="CAIF01000193">
    <property type="protein sequence ID" value="CCH45346.1"/>
    <property type="molecule type" value="Genomic_DNA"/>
</dbReference>
<feature type="compositionally biased region" description="Polar residues" evidence="4">
    <location>
        <begin position="409"/>
        <end position="424"/>
    </location>
</feature>
<dbReference type="AlphaFoldDB" id="K0KQL6"/>
<dbReference type="GO" id="GO:0060090">
    <property type="term" value="F:molecular adaptor activity"/>
    <property type="evidence" value="ECO:0007669"/>
    <property type="project" value="TreeGrafter"/>
</dbReference>
<comment type="caution">
    <text evidence="5">The sequence shown here is derived from an EMBL/GenBank/DDBJ whole genome shotgun (WGS) entry which is preliminary data.</text>
</comment>
<organism evidence="5 6">
    <name type="scientific">Wickerhamomyces ciferrii (strain ATCC 14091 / BCRC 22168 / CBS 111 / JCM 3599 / NBRC 0793 / NRRL Y-1031 F-60-10)</name>
    <name type="common">Yeast</name>
    <name type="synonym">Pichia ciferrii</name>
    <dbReference type="NCBI Taxonomy" id="1206466"/>
    <lineage>
        <taxon>Eukaryota</taxon>
        <taxon>Fungi</taxon>
        <taxon>Dikarya</taxon>
        <taxon>Ascomycota</taxon>
        <taxon>Saccharomycotina</taxon>
        <taxon>Saccharomycetes</taxon>
        <taxon>Phaffomycetales</taxon>
        <taxon>Wickerhamomycetaceae</taxon>
        <taxon>Wickerhamomyces</taxon>
    </lineage>
</organism>
<dbReference type="Pfam" id="PF13181">
    <property type="entry name" value="TPR_8"/>
    <property type="match status" value="1"/>
</dbReference>
<feature type="repeat" description="TPR" evidence="3">
    <location>
        <begin position="278"/>
        <end position="311"/>
    </location>
</feature>
<evidence type="ECO:0000256" key="2">
    <source>
        <dbReference type="ARBA" id="ARBA00022803"/>
    </source>
</evidence>
<evidence type="ECO:0000256" key="1">
    <source>
        <dbReference type="ARBA" id="ARBA00022737"/>
    </source>
</evidence>
<feature type="region of interest" description="Disordered" evidence="4">
    <location>
        <begin position="561"/>
        <end position="603"/>
    </location>
</feature>
<keyword evidence="2 3" id="KW-0802">TPR repeat</keyword>
<keyword evidence="1" id="KW-0677">Repeat</keyword>
<feature type="repeat" description="TPR" evidence="3">
    <location>
        <begin position="244"/>
        <end position="277"/>
    </location>
</feature>
<dbReference type="PANTHER" id="PTHR45831">
    <property type="entry name" value="LD24721P"/>
    <property type="match status" value="1"/>
</dbReference>
<dbReference type="PANTHER" id="PTHR45831:SF2">
    <property type="entry name" value="LD24721P"/>
    <property type="match status" value="1"/>
</dbReference>
<dbReference type="GO" id="GO:0006620">
    <property type="term" value="P:post-translational protein targeting to endoplasmic reticulum membrane"/>
    <property type="evidence" value="ECO:0007669"/>
    <property type="project" value="TreeGrafter"/>
</dbReference>
<dbReference type="GO" id="GO:0016020">
    <property type="term" value="C:membrane"/>
    <property type="evidence" value="ECO:0007669"/>
    <property type="project" value="TreeGrafter"/>
</dbReference>
<gene>
    <name evidence="5" type="ORF">BN7_4928</name>
</gene>
<feature type="compositionally biased region" description="Polar residues" evidence="4">
    <location>
        <begin position="451"/>
        <end position="473"/>
    </location>
</feature>
<protein>
    <submittedName>
        <fullName evidence="5">Uncharacterized protein</fullName>
    </submittedName>
</protein>
<dbReference type="HOGENOM" id="CLU_452842_0_0_1"/>
<evidence type="ECO:0000313" key="6">
    <source>
        <dbReference type="Proteomes" id="UP000009328"/>
    </source>
</evidence>
<proteinExistence type="predicted"/>
<dbReference type="STRING" id="1206466.K0KQL6"/>
<reference evidence="5 6" key="1">
    <citation type="journal article" date="2012" name="Eukaryot. Cell">
        <title>Draft genome sequence of Wickerhamomyces ciferrii NRRL Y-1031 F-60-10.</title>
        <authorList>
            <person name="Schneider J."/>
            <person name="Andrea H."/>
            <person name="Blom J."/>
            <person name="Jaenicke S."/>
            <person name="Ruckert C."/>
            <person name="Schorsch C."/>
            <person name="Szczepanowski R."/>
            <person name="Farwick M."/>
            <person name="Goesmann A."/>
            <person name="Puhler A."/>
            <person name="Schaffer S."/>
            <person name="Tauch A."/>
            <person name="Kohler T."/>
            <person name="Brinkrolf K."/>
        </authorList>
    </citation>
    <scope>NUCLEOTIDE SEQUENCE [LARGE SCALE GENOMIC DNA]</scope>
    <source>
        <strain evidence="6">ATCC 14091 / BCRC 22168 / CBS 111 / JCM 3599 / NBRC 0793 / NRRL Y-1031 F-60-10</strain>
    </source>
</reference>
<evidence type="ECO:0000256" key="4">
    <source>
        <dbReference type="SAM" id="MobiDB-lite"/>
    </source>
</evidence>
<sequence length="603" mass="65885">MSVVELSPLDFILKTGDEKKALLLGIAAYLKKLNAFASVKKTPNLTEYNVGGVISIVEQLETLAKTYKTADGEVNSYLQEEDYFKFLVESWFCYEDCKVNNTAAKLKNYFNQEYDQSGTLASTIGKFILSLEPAINKIKYEMFKVSHKLLTRYSDYIVNGASQESEGTQTPDISTEITSNEVEDIQGLLRSFKTIFKLQKITKLKAAQRSIELRKTGNEFYKSNSSHAAVAKYSEALAYDPQNVALLSNRAAIYQLAKHPDNAIEDLKRAIEIDPSYEAAWTRLGFAYLTIGESLKSIEAYCKAIKLASDNKRVDTYIKRLVHALENAENRAKSSGISAADYSQYTDPIQVIIRNNPGSRPATRGPQSFISPQVTGQSASRPRSGDTYTNNINSNGQNGPPQFRGMPGNRNNGQQNHDGSRTPSNLVNTLNTLGNTILNSEAIGDFISNMQMENNNNASGNRTTSNNDTTNGQAPPAQDGFQNSNDSADRGNREQNGPQNRTQNATHTHGVPQHIQEAIMGALPQGLQGSLGSMLSSVINGGTIVDQSTVVLTLDQDGNPVFSSETANGNTGNGSTGGNNTNRNNNVDDDSDDDLDPADFDLD</sequence>
<dbReference type="eggNOG" id="KOG0553">
    <property type="taxonomic scope" value="Eukaryota"/>
</dbReference>
<keyword evidence="6" id="KW-1185">Reference proteome</keyword>
<dbReference type="Gene3D" id="1.25.40.10">
    <property type="entry name" value="Tetratricopeptide repeat domain"/>
    <property type="match status" value="1"/>
</dbReference>